<dbReference type="NCBIfam" id="TIGR00562">
    <property type="entry name" value="proto_IX_ox"/>
    <property type="match status" value="1"/>
</dbReference>
<dbReference type="Proteomes" id="UP000295221">
    <property type="component" value="Unassembled WGS sequence"/>
</dbReference>
<evidence type="ECO:0000256" key="6">
    <source>
        <dbReference type="RuleBase" id="RU364052"/>
    </source>
</evidence>
<dbReference type="InterPro" id="IPR050464">
    <property type="entry name" value="Zeta_carotene_desat/Oxidored"/>
</dbReference>
<dbReference type="Gene3D" id="1.10.3110.10">
    <property type="entry name" value="protoporphyrinogen ix oxidase, domain 3"/>
    <property type="match status" value="1"/>
</dbReference>
<dbReference type="Pfam" id="PF01593">
    <property type="entry name" value="Amino_oxidase"/>
    <property type="match status" value="1"/>
</dbReference>
<comment type="caution">
    <text evidence="8">The sequence shown here is derived from an EMBL/GenBank/DDBJ whole genome shotgun (WGS) entry which is preliminary data.</text>
</comment>
<dbReference type="EC" id="1.3.3.15" evidence="6"/>
<dbReference type="GO" id="GO:0006783">
    <property type="term" value="P:heme biosynthetic process"/>
    <property type="evidence" value="ECO:0007669"/>
    <property type="project" value="UniProtKB-UniRule"/>
</dbReference>
<gene>
    <name evidence="8" type="ORF">EV194_11362</name>
</gene>
<evidence type="ECO:0000256" key="5">
    <source>
        <dbReference type="ARBA" id="ARBA00023133"/>
    </source>
</evidence>
<evidence type="ECO:0000256" key="4">
    <source>
        <dbReference type="ARBA" id="ARBA00023002"/>
    </source>
</evidence>
<accession>A0A4R2GDH4</accession>
<evidence type="ECO:0000256" key="3">
    <source>
        <dbReference type="ARBA" id="ARBA00022827"/>
    </source>
</evidence>
<keyword evidence="3 6" id="KW-0274">FAD</keyword>
<dbReference type="PANTHER" id="PTHR42923:SF3">
    <property type="entry name" value="PROTOPORPHYRINOGEN OXIDASE"/>
    <property type="match status" value="1"/>
</dbReference>
<reference evidence="8 9" key="1">
    <citation type="submission" date="2019-03" db="EMBL/GenBank/DDBJ databases">
        <title>Genomic Encyclopedia of Type Strains, Phase IV (KMG-IV): sequencing the most valuable type-strain genomes for metagenomic binning, comparative biology and taxonomic classification.</title>
        <authorList>
            <person name="Goeker M."/>
        </authorList>
    </citation>
    <scope>NUCLEOTIDE SEQUENCE [LARGE SCALE GENOMIC DNA]</scope>
    <source>
        <strain evidence="8 9">DSM 24179</strain>
    </source>
</reference>
<sequence length="456" mass="51614">MSTRSAVIIGAGLTGLTTAFYLKKAGWQVTILERSARTGGSIQTHRENGFIFESGPNTGIITNSEVADLFARLEPDFKFEPVNEEAKRRLIWKGCRWYALPHCLKEGIRTPLFKWRDKFRILLEPFRKKGRNPDETLEGLVRRRMGNSFLNYAIDPFILGVYAGDPAQLVTRYAFPKLYNLEQEYGSFIKGSIKKHKERKSPEQQKVTRQMFSVTGGLDNLVYTLTEQVGIENFVFNCRRITIYPKGDEYSISYAREGQTHQINNNVVITTTGANEIDSLLPFLNQQEKESINNLNYAKVIQVAIGFKKWRGLPLKAFGGLIPHKENRKILGILFPSAFLKGRAPEDGALLSVFMGGVRNPEILHLDDSIIKAMVMEELRCMMLIPSDDEPDLFKIFRHNHAIPQYEINTGERLSTIAKIESRFPGLILAGNIRDGIGMADRIKQGTTIAQELIKG</sequence>
<comment type="cofactor">
    <cofactor evidence="1 6">
        <name>FAD</name>
        <dbReference type="ChEBI" id="CHEBI:57692"/>
    </cofactor>
</comment>
<keyword evidence="9" id="KW-1185">Reference proteome</keyword>
<dbReference type="GO" id="GO:0005737">
    <property type="term" value="C:cytoplasm"/>
    <property type="evidence" value="ECO:0007669"/>
    <property type="project" value="UniProtKB-SubCell"/>
</dbReference>
<dbReference type="RefSeq" id="WP_132434757.1">
    <property type="nucleotide sequence ID" value="NZ_SLWK01000013.1"/>
</dbReference>
<keyword evidence="2 6" id="KW-0285">Flavoprotein</keyword>
<dbReference type="PANTHER" id="PTHR42923">
    <property type="entry name" value="PROTOPORPHYRINOGEN OXIDASE"/>
    <property type="match status" value="1"/>
</dbReference>
<comment type="pathway">
    <text evidence="6">Porphyrin-containing compound metabolism; protoheme biosynthesis.</text>
</comment>
<comment type="subcellular location">
    <subcellularLocation>
        <location evidence="6">Cytoplasm</location>
    </subcellularLocation>
</comment>
<keyword evidence="5 6" id="KW-0350">Heme biosynthesis</keyword>
<organism evidence="8 9">
    <name type="scientific">Natronoflexus pectinivorans</name>
    <dbReference type="NCBI Taxonomy" id="682526"/>
    <lineage>
        <taxon>Bacteria</taxon>
        <taxon>Pseudomonadati</taxon>
        <taxon>Bacteroidota</taxon>
        <taxon>Bacteroidia</taxon>
        <taxon>Marinilabiliales</taxon>
        <taxon>Marinilabiliaceae</taxon>
        <taxon>Natronoflexus</taxon>
    </lineage>
</organism>
<dbReference type="SUPFAM" id="SSF54373">
    <property type="entry name" value="FAD-linked reductases, C-terminal domain"/>
    <property type="match status" value="1"/>
</dbReference>
<dbReference type="OrthoDB" id="9805195at2"/>
<dbReference type="EMBL" id="SLWK01000013">
    <property type="protein sequence ID" value="TCO06145.1"/>
    <property type="molecule type" value="Genomic_DNA"/>
</dbReference>
<evidence type="ECO:0000259" key="7">
    <source>
        <dbReference type="Pfam" id="PF01593"/>
    </source>
</evidence>
<dbReference type="GO" id="GO:0004729">
    <property type="term" value="F:oxygen-dependent protoporphyrinogen oxidase activity"/>
    <property type="evidence" value="ECO:0007669"/>
    <property type="project" value="UniProtKB-UniRule"/>
</dbReference>
<dbReference type="InterPro" id="IPR036188">
    <property type="entry name" value="FAD/NAD-bd_sf"/>
</dbReference>
<comment type="function">
    <text evidence="6">Involved in coproporphyrin-dependent heme b biosynthesis. Catalyzes the oxidation of coproporphyrinogen III to coproporphyrin III.</text>
</comment>
<comment type="catalytic activity">
    <reaction evidence="6">
        <text>coproporphyrinogen III + 3 O2 = coproporphyrin III + 3 H2O2</text>
        <dbReference type="Rhea" id="RHEA:43436"/>
        <dbReference type="ChEBI" id="CHEBI:15379"/>
        <dbReference type="ChEBI" id="CHEBI:16240"/>
        <dbReference type="ChEBI" id="CHEBI:57309"/>
        <dbReference type="ChEBI" id="CHEBI:131725"/>
        <dbReference type="EC" id="1.3.3.15"/>
    </reaction>
</comment>
<name>A0A4R2GDH4_9BACT</name>
<evidence type="ECO:0000313" key="8">
    <source>
        <dbReference type="EMBL" id="TCO06145.1"/>
    </source>
</evidence>
<dbReference type="UniPathway" id="UPA00252"/>
<dbReference type="SUPFAM" id="SSF51905">
    <property type="entry name" value="FAD/NAD(P)-binding domain"/>
    <property type="match status" value="1"/>
</dbReference>
<keyword evidence="6" id="KW-0963">Cytoplasm</keyword>
<protein>
    <recommendedName>
        <fullName evidence="6">Coproporphyrinogen III oxidase</fullName>
        <ecNumber evidence="6">1.3.3.15</ecNumber>
    </recommendedName>
</protein>
<dbReference type="Gene3D" id="3.90.660.20">
    <property type="entry name" value="Protoporphyrinogen oxidase, mitochondrial, domain 2"/>
    <property type="match status" value="1"/>
</dbReference>
<evidence type="ECO:0000256" key="2">
    <source>
        <dbReference type="ARBA" id="ARBA00022630"/>
    </source>
</evidence>
<proteinExistence type="inferred from homology"/>
<evidence type="ECO:0000256" key="1">
    <source>
        <dbReference type="ARBA" id="ARBA00001974"/>
    </source>
</evidence>
<dbReference type="InterPro" id="IPR002937">
    <property type="entry name" value="Amino_oxidase"/>
</dbReference>
<comment type="similarity">
    <text evidence="6">Belongs to the protoporphyrinogen/coproporphyrinogen oxidase family. Coproporphyrinogen III oxidase subfamily.</text>
</comment>
<evidence type="ECO:0000313" key="9">
    <source>
        <dbReference type="Proteomes" id="UP000295221"/>
    </source>
</evidence>
<dbReference type="InterPro" id="IPR004572">
    <property type="entry name" value="Protoporphyrinogen_oxidase"/>
</dbReference>
<feature type="domain" description="Amine oxidase" evidence="7">
    <location>
        <begin position="13"/>
        <end position="454"/>
    </location>
</feature>
<dbReference type="Gene3D" id="3.50.50.60">
    <property type="entry name" value="FAD/NAD(P)-binding domain"/>
    <property type="match status" value="1"/>
</dbReference>
<keyword evidence="4 6" id="KW-0560">Oxidoreductase</keyword>
<dbReference type="AlphaFoldDB" id="A0A4R2GDH4"/>